<evidence type="ECO:0000256" key="1">
    <source>
        <dbReference type="PROSITE-ProRule" id="PRU00175"/>
    </source>
</evidence>
<organism evidence="5 6">
    <name type="scientific">Eeniella nana</name>
    <name type="common">Yeast</name>
    <name type="synonym">Brettanomyces nanus</name>
    <dbReference type="NCBI Taxonomy" id="13502"/>
    <lineage>
        <taxon>Eukaryota</taxon>
        <taxon>Fungi</taxon>
        <taxon>Dikarya</taxon>
        <taxon>Ascomycota</taxon>
        <taxon>Saccharomycotina</taxon>
        <taxon>Pichiomycetes</taxon>
        <taxon>Pichiales</taxon>
        <taxon>Pichiaceae</taxon>
        <taxon>Brettanomyces</taxon>
    </lineage>
</organism>
<keyword evidence="6" id="KW-1185">Reference proteome</keyword>
<feature type="domain" description="RING-type" evidence="4">
    <location>
        <begin position="170"/>
        <end position="229"/>
    </location>
</feature>
<evidence type="ECO:0000313" key="6">
    <source>
        <dbReference type="Proteomes" id="UP000662931"/>
    </source>
</evidence>
<dbReference type="SUPFAM" id="SSF57850">
    <property type="entry name" value="RING/U-box"/>
    <property type="match status" value="1"/>
</dbReference>
<feature type="compositionally biased region" description="Basic residues" evidence="2">
    <location>
        <begin position="282"/>
        <end position="296"/>
    </location>
</feature>
<dbReference type="PROSITE" id="PS50089">
    <property type="entry name" value="ZF_RING_2"/>
    <property type="match status" value="1"/>
</dbReference>
<keyword evidence="1" id="KW-0479">Metal-binding</keyword>
<feature type="compositionally biased region" description="Basic and acidic residues" evidence="2">
    <location>
        <begin position="719"/>
        <end position="731"/>
    </location>
</feature>
<proteinExistence type="predicted"/>
<dbReference type="Pfam" id="PF15411">
    <property type="entry name" value="PH_10"/>
    <property type="match status" value="1"/>
</dbReference>
<dbReference type="Proteomes" id="UP000662931">
    <property type="component" value="Chromosome 4"/>
</dbReference>
<dbReference type="OrthoDB" id="299997at2759"/>
<dbReference type="EMBL" id="CP064815">
    <property type="protein sequence ID" value="QPG76171.1"/>
    <property type="molecule type" value="Genomic_DNA"/>
</dbReference>
<dbReference type="PROSITE" id="PS50003">
    <property type="entry name" value="PH_DOMAIN"/>
    <property type="match status" value="1"/>
</dbReference>
<dbReference type="InterPro" id="IPR001841">
    <property type="entry name" value="Znf_RING"/>
</dbReference>
<feature type="region of interest" description="Disordered" evidence="2">
    <location>
        <begin position="51"/>
        <end position="78"/>
    </location>
</feature>
<keyword evidence="1" id="KW-0863">Zinc-finger</keyword>
<accession>A0A875S397</accession>
<dbReference type="RefSeq" id="XP_038779736.1">
    <property type="nucleotide sequence ID" value="XM_038923808.1"/>
</dbReference>
<reference evidence="5" key="1">
    <citation type="submission" date="2020-10" db="EMBL/GenBank/DDBJ databases">
        <authorList>
            <person name="Roach M.J.R."/>
        </authorList>
    </citation>
    <scope>NUCLEOTIDE SEQUENCE</scope>
    <source>
        <strain evidence="5">CBS 1945</strain>
    </source>
</reference>
<evidence type="ECO:0000259" key="4">
    <source>
        <dbReference type="PROSITE" id="PS50089"/>
    </source>
</evidence>
<protein>
    <recommendedName>
        <fullName evidence="7">RING-type domain-containing protein</fullName>
    </recommendedName>
</protein>
<dbReference type="AlphaFoldDB" id="A0A875S397"/>
<evidence type="ECO:0000259" key="3">
    <source>
        <dbReference type="PROSITE" id="PS50003"/>
    </source>
</evidence>
<evidence type="ECO:0000256" key="2">
    <source>
        <dbReference type="SAM" id="MobiDB-lite"/>
    </source>
</evidence>
<dbReference type="GeneID" id="62196957"/>
<dbReference type="KEGG" id="bnn:FOA43_003557"/>
<keyword evidence="1" id="KW-0862">Zinc</keyword>
<sequence length="766" mass="85848">MGSKLRSSQEDLVLKSYGLLDSSTLKDLTFSLEKEFLGKCKASPQKLTGIKIGGKHRSAPLPPINGESSSDPVAGTSSPLDSYVKRINDFKRKLKMLHSKTSHQPKKKISITDTPVHIAQLTSLPTSMGGSQSPSHTPPPHNHSYSSLSASPTPNRRARRKRGSSIEQDCIFCNLPLQSTLSRDSGEKIIELKCGHHTHEQCILLQMQITENFSEDHHTISFPDCPACDPKQKAVPLGPDTSSELSTAVLLNSRTNFVLPDLQLQPKLQPQLHPCQFSPSHIPRRSPKRHVKKHSRGSSITANLSTFSSASAVSPSSPDFSLFGWTSNYTIESLRGKFIKELEQLSELKVIHVCEGNEEVHLSSTLMSSFGNLRLFDKMSLSHDAKEWSQFYCYLFEHILIIVSCKKHLFRLVQITPLMIVETPSRWCVSIRVPKESEPGLFFSSVKPDILEKWISALMNTSCKFTAHLLTSTIKEDEFNEFVNVPTDVPSITAERNIDKPRVNSRFYESALKSLVFRKKPDNMLIILNNDNANANPSFLVSITNILKSLLLVKIDVTLVLCSTDNFTVQSSVISTYHLTDEECFGKDGLLLERIGRYQKQVSSESFNRSQGEEIETVDLVSKRYLQKMTAATLVVISSASLNEYEPPDDSDSVLIEVNSANDVKGGPDVIKLINWEDVMEAICSHCGLEFDDSDFERSSDEENEDDGKDEDIEEEEENVRQEVNDMKDNSDDTESTQKGARWSYILKDIDKALKDAHISMEKYKS</sequence>
<feature type="compositionally biased region" description="Acidic residues" evidence="2">
    <location>
        <begin position="702"/>
        <end position="718"/>
    </location>
</feature>
<evidence type="ECO:0000313" key="5">
    <source>
        <dbReference type="EMBL" id="QPG76171.1"/>
    </source>
</evidence>
<dbReference type="GO" id="GO:0008270">
    <property type="term" value="F:zinc ion binding"/>
    <property type="evidence" value="ECO:0007669"/>
    <property type="project" value="UniProtKB-KW"/>
</dbReference>
<name>A0A875S397_EENNA</name>
<feature type="domain" description="PH" evidence="3">
    <location>
        <begin position="366"/>
        <end position="463"/>
    </location>
</feature>
<evidence type="ECO:0008006" key="7">
    <source>
        <dbReference type="Google" id="ProtNLM"/>
    </source>
</evidence>
<feature type="region of interest" description="Disordered" evidence="2">
    <location>
        <begin position="124"/>
        <end position="163"/>
    </location>
</feature>
<dbReference type="InterPro" id="IPR001849">
    <property type="entry name" value="PH_domain"/>
</dbReference>
<gene>
    <name evidence="5" type="ORF">FOA43_003557</name>
</gene>
<feature type="region of interest" description="Disordered" evidence="2">
    <location>
        <begin position="694"/>
        <end position="742"/>
    </location>
</feature>
<feature type="region of interest" description="Disordered" evidence="2">
    <location>
        <begin position="276"/>
        <end position="298"/>
    </location>
</feature>
<feature type="compositionally biased region" description="Polar residues" evidence="2">
    <location>
        <begin position="66"/>
        <end position="78"/>
    </location>
</feature>